<dbReference type="InterPro" id="IPR010699">
    <property type="entry name" value="DUF1275"/>
</dbReference>
<keyword evidence="1" id="KW-0812">Transmembrane</keyword>
<reference evidence="2" key="1">
    <citation type="submission" date="2021-02" db="EMBL/GenBank/DDBJ databases">
        <authorList>
            <person name="Dougan E. K."/>
            <person name="Rhodes N."/>
            <person name="Thang M."/>
            <person name="Chan C."/>
        </authorList>
    </citation>
    <scope>NUCLEOTIDE SEQUENCE</scope>
</reference>
<sequence>MGMTVSHQTGNTSHTGRLIMNGGAKFFHLMAAFACGSFVAGYSKSDGEAVYQGRYSPNMLASALCVVGGCIVHYCKAQEGGNDAASESLLLFAFSQGIQNGVTRRCTSCPICTTHFTGYLTDFGVGLGAWARAQAGTGMLIGMLEVRVVLKVLLEWRDR</sequence>
<gene>
    <name evidence="2" type="ORF">SPIL2461_LOCUS6395</name>
</gene>
<keyword evidence="1" id="KW-1133">Transmembrane helix</keyword>
<feature type="transmembrane region" description="Helical" evidence="1">
    <location>
        <begin position="26"/>
        <end position="43"/>
    </location>
</feature>
<dbReference type="PANTHER" id="PTHR37314:SF4">
    <property type="entry name" value="UPF0700 TRANSMEMBRANE PROTEIN YOAK"/>
    <property type="match status" value="1"/>
</dbReference>
<protein>
    <submittedName>
        <fullName evidence="2">Uncharacterized protein</fullName>
    </submittedName>
</protein>
<dbReference type="PANTHER" id="PTHR37314">
    <property type="entry name" value="SLR0142 PROTEIN"/>
    <property type="match status" value="1"/>
</dbReference>
<feature type="transmembrane region" description="Helical" evidence="1">
    <location>
        <begin position="55"/>
        <end position="75"/>
    </location>
</feature>
<evidence type="ECO:0000256" key="1">
    <source>
        <dbReference type="SAM" id="Phobius"/>
    </source>
</evidence>
<organism evidence="2 3">
    <name type="scientific">Symbiodinium pilosum</name>
    <name type="common">Dinoflagellate</name>
    <dbReference type="NCBI Taxonomy" id="2952"/>
    <lineage>
        <taxon>Eukaryota</taxon>
        <taxon>Sar</taxon>
        <taxon>Alveolata</taxon>
        <taxon>Dinophyceae</taxon>
        <taxon>Suessiales</taxon>
        <taxon>Symbiodiniaceae</taxon>
        <taxon>Symbiodinium</taxon>
    </lineage>
</organism>
<keyword evidence="3" id="KW-1185">Reference proteome</keyword>
<dbReference type="Proteomes" id="UP000649617">
    <property type="component" value="Unassembled WGS sequence"/>
</dbReference>
<name>A0A812MYN8_SYMPI</name>
<dbReference type="Pfam" id="PF06912">
    <property type="entry name" value="DUF1275"/>
    <property type="match status" value="1"/>
</dbReference>
<dbReference type="EMBL" id="CAJNIZ010009602">
    <property type="protein sequence ID" value="CAE7284838.1"/>
    <property type="molecule type" value="Genomic_DNA"/>
</dbReference>
<accession>A0A812MYN8</accession>
<evidence type="ECO:0000313" key="3">
    <source>
        <dbReference type="Proteomes" id="UP000649617"/>
    </source>
</evidence>
<dbReference type="OrthoDB" id="430220at2759"/>
<keyword evidence="1" id="KW-0472">Membrane</keyword>
<dbReference type="AlphaFoldDB" id="A0A812MYN8"/>
<evidence type="ECO:0000313" key="2">
    <source>
        <dbReference type="EMBL" id="CAE7284838.1"/>
    </source>
</evidence>
<proteinExistence type="predicted"/>
<comment type="caution">
    <text evidence="2">The sequence shown here is derived from an EMBL/GenBank/DDBJ whole genome shotgun (WGS) entry which is preliminary data.</text>
</comment>